<gene>
    <name evidence="7" type="ORF">FXN65_02230</name>
</gene>
<accession>A0A5J6QHB9</accession>
<feature type="transmembrane region" description="Helical" evidence="6">
    <location>
        <begin position="365"/>
        <end position="382"/>
    </location>
</feature>
<feature type="transmembrane region" description="Helical" evidence="6">
    <location>
        <begin position="388"/>
        <end position="413"/>
    </location>
</feature>
<dbReference type="RefSeq" id="WP_151131463.1">
    <property type="nucleotide sequence ID" value="NZ_CP043311.1"/>
</dbReference>
<evidence type="ECO:0000256" key="4">
    <source>
        <dbReference type="ARBA" id="ARBA00022989"/>
    </source>
</evidence>
<evidence type="ECO:0000256" key="3">
    <source>
        <dbReference type="ARBA" id="ARBA00022692"/>
    </source>
</evidence>
<reference evidence="7 8" key="1">
    <citation type="submission" date="2019-08" db="EMBL/GenBank/DDBJ databases">
        <title>Whole-genome Sequencing of e-waste polymer degrading bacterium Pseudomonas sp. strain PE08.</title>
        <authorList>
            <person name="Kirdat K."/>
            <person name="Debbarma P."/>
            <person name="Narawade N."/>
            <person name="Suyal D."/>
            <person name="Thorat V."/>
            <person name="Shouche Y."/>
            <person name="Goel R."/>
            <person name="Yadav A."/>
        </authorList>
    </citation>
    <scope>NUCLEOTIDE SEQUENCE [LARGE SCALE GENOMIC DNA]</scope>
    <source>
        <strain evidence="7 8">PE08</strain>
    </source>
</reference>
<dbReference type="EMBL" id="CP043311">
    <property type="protein sequence ID" value="QEY60922.1"/>
    <property type="molecule type" value="Genomic_DNA"/>
</dbReference>
<feature type="transmembrane region" description="Helical" evidence="6">
    <location>
        <begin position="203"/>
        <end position="220"/>
    </location>
</feature>
<dbReference type="KEGG" id="plal:FXN65_02230"/>
<proteinExistence type="inferred from homology"/>
<feature type="transmembrane region" description="Helical" evidence="6">
    <location>
        <begin position="240"/>
        <end position="262"/>
    </location>
</feature>
<dbReference type="Gene3D" id="1.10.4160.10">
    <property type="entry name" value="Hydantoin permease"/>
    <property type="match status" value="1"/>
</dbReference>
<dbReference type="AlphaFoldDB" id="A0A5J6QHB9"/>
<protein>
    <submittedName>
        <fullName evidence="7">NCS1 family nucleobase:cation symporter-1</fullName>
    </submittedName>
</protein>
<name>A0A5J6QHB9_9GAMM</name>
<evidence type="ECO:0000256" key="2">
    <source>
        <dbReference type="ARBA" id="ARBA00008974"/>
    </source>
</evidence>
<evidence type="ECO:0000256" key="6">
    <source>
        <dbReference type="SAM" id="Phobius"/>
    </source>
</evidence>
<feature type="transmembrane region" description="Helical" evidence="6">
    <location>
        <begin position="442"/>
        <end position="461"/>
    </location>
</feature>
<evidence type="ECO:0000256" key="1">
    <source>
        <dbReference type="ARBA" id="ARBA00004141"/>
    </source>
</evidence>
<organism evidence="7 8">
    <name type="scientific">Metapseudomonas lalkuanensis</name>
    <dbReference type="NCBI Taxonomy" id="2604832"/>
    <lineage>
        <taxon>Bacteria</taxon>
        <taxon>Pseudomonadati</taxon>
        <taxon>Pseudomonadota</taxon>
        <taxon>Gammaproteobacteria</taxon>
        <taxon>Pseudomonadales</taxon>
        <taxon>Pseudomonadaceae</taxon>
        <taxon>Metapseudomonas</taxon>
    </lineage>
</organism>
<dbReference type="PANTHER" id="PTHR30618">
    <property type="entry name" value="NCS1 FAMILY PURINE/PYRIMIDINE TRANSPORTER"/>
    <property type="match status" value="1"/>
</dbReference>
<keyword evidence="5 6" id="KW-0472">Membrane</keyword>
<feature type="transmembrane region" description="Helical" evidence="6">
    <location>
        <begin position="324"/>
        <end position="353"/>
    </location>
</feature>
<feature type="transmembrane region" description="Helical" evidence="6">
    <location>
        <begin position="71"/>
        <end position="96"/>
    </location>
</feature>
<feature type="transmembrane region" description="Helical" evidence="6">
    <location>
        <begin position="467"/>
        <end position="484"/>
    </location>
</feature>
<evidence type="ECO:0000313" key="8">
    <source>
        <dbReference type="Proteomes" id="UP000327179"/>
    </source>
</evidence>
<comment type="subcellular location">
    <subcellularLocation>
        <location evidence="1">Membrane</location>
        <topology evidence="1">Multi-pass membrane protein</topology>
    </subcellularLocation>
</comment>
<dbReference type="CDD" id="cd11555">
    <property type="entry name" value="SLC-NCS1sbd_u1"/>
    <property type="match status" value="1"/>
</dbReference>
<dbReference type="Proteomes" id="UP000327179">
    <property type="component" value="Chromosome"/>
</dbReference>
<sequence>MAPTPLPGVTQLDSPPADAVAPAEVPLSPRLYSADLAPTKAQGRSWGRYSLFALWTNDVHNIANYSFAIGLFALGMSGAQILAAFALGALLIYGLMNLSGYMGQKTGLPYPVMCRISFGIHGAQIPALIRAVIAIAWFGIQTYLASVVLRVLLTAVFPSLAAYDQDSLLGLSTLGWITFLGIWCVQLVIFAYGMEMVRRYESFAGPVILLTFAALAGWMYQRSGFSITWSTGEGYTGSTMWLKVLGAAALWVSLYGTMILNFCDFTRNCPDRRTISVGNFWGLPVNMLGFALIAVVLAGAQFSIDGKLVKSPTEIVASIPDTLGLVLACLAFLIVTVAVNIMANFVAPAYVLTNLAPRALNFRRAGLLSATIAVLILPWHLYNSPGVIVYFLGGLGALLGPLYGIMIVDYYLLRRGRVNLPELYSESREAAYHYHRGVNPRALVAFVPAALISTLLALLPAFESLSAFSWFFGAGLAGLIYCAIADRRAEYHDVDGEGIAVDSVHH</sequence>
<dbReference type="Pfam" id="PF02133">
    <property type="entry name" value="Transp_cyt_pur"/>
    <property type="match status" value="1"/>
</dbReference>
<keyword evidence="3 6" id="KW-0812">Transmembrane</keyword>
<dbReference type="InterPro" id="IPR045225">
    <property type="entry name" value="Uracil/uridine/allantoin_perm"/>
</dbReference>
<evidence type="ECO:0000313" key="7">
    <source>
        <dbReference type="EMBL" id="QEY60922.1"/>
    </source>
</evidence>
<keyword evidence="4 6" id="KW-1133">Transmembrane helix</keyword>
<evidence type="ECO:0000256" key="5">
    <source>
        <dbReference type="ARBA" id="ARBA00023136"/>
    </source>
</evidence>
<dbReference type="GO" id="GO:0005886">
    <property type="term" value="C:plasma membrane"/>
    <property type="evidence" value="ECO:0007669"/>
    <property type="project" value="TreeGrafter"/>
</dbReference>
<dbReference type="PANTHER" id="PTHR30618:SF6">
    <property type="entry name" value="NCS1 FAMILY NUCLEOBASE:CATION SYMPORTER-1"/>
    <property type="match status" value="1"/>
</dbReference>
<dbReference type="InterPro" id="IPR001248">
    <property type="entry name" value="Pur-cyt_permease"/>
</dbReference>
<keyword evidence="8" id="KW-1185">Reference proteome</keyword>
<comment type="similarity">
    <text evidence="2">Belongs to the purine-cytosine permease (2.A.39) family.</text>
</comment>
<dbReference type="GO" id="GO:0015205">
    <property type="term" value="F:nucleobase transmembrane transporter activity"/>
    <property type="evidence" value="ECO:0007669"/>
    <property type="project" value="TreeGrafter"/>
</dbReference>
<feature type="transmembrane region" description="Helical" evidence="6">
    <location>
        <begin position="283"/>
        <end position="304"/>
    </location>
</feature>
<feature type="transmembrane region" description="Helical" evidence="6">
    <location>
        <begin position="169"/>
        <end position="191"/>
    </location>
</feature>